<evidence type="ECO:0000256" key="1">
    <source>
        <dbReference type="SAM" id="MobiDB-lite"/>
    </source>
</evidence>
<accession>A0A915A8P0</accession>
<reference evidence="3" key="1">
    <citation type="submission" date="2022-11" db="UniProtKB">
        <authorList>
            <consortium name="WormBaseParasite"/>
        </authorList>
    </citation>
    <scope>IDENTIFICATION</scope>
</reference>
<sequence length="121" mass="13747">ISICTTRNADMQELLDALMLTSISHASPNNVQRPHEISFKQIAFFTEKKSLYLEMREDARHRKRSKSFAKQIKASQPSDESDNELVKQIPTVANGSSAPTTYLRYKLTVRLVQNLTSAIFC</sequence>
<dbReference type="AlphaFoldDB" id="A0A915A8P0"/>
<dbReference type="WBParaSite" id="PgR003_g065_t01">
    <property type="protein sequence ID" value="PgR003_g065_t01"/>
    <property type="gene ID" value="PgR003_g065"/>
</dbReference>
<feature type="region of interest" description="Disordered" evidence="1">
    <location>
        <begin position="60"/>
        <end position="84"/>
    </location>
</feature>
<keyword evidence="2" id="KW-1185">Reference proteome</keyword>
<dbReference type="Proteomes" id="UP000887569">
    <property type="component" value="Unplaced"/>
</dbReference>
<proteinExistence type="predicted"/>
<name>A0A915A8P0_PARUN</name>
<organism evidence="2 3">
    <name type="scientific">Parascaris univalens</name>
    <name type="common">Nematode worm</name>
    <dbReference type="NCBI Taxonomy" id="6257"/>
    <lineage>
        <taxon>Eukaryota</taxon>
        <taxon>Metazoa</taxon>
        <taxon>Ecdysozoa</taxon>
        <taxon>Nematoda</taxon>
        <taxon>Chromadorea</taxon>
        <taxon>Rhabditida</taxon>
        <taxon>Spirurina</taxon>
        <taxon>Ascaridomorpha</taxon>
        <taxon>Ascaridoidea</taxon>
        <taxon>Ascarididae</taxon>
        <taxon>Parascaris</taxon>
    </lineage>
</organism>
<evidence type="ECO:0000313" key="2">
    <source>
        <dbReference type="Proteomes" id="UP000887569"/>
    </source>
</evidence>
<protein>
    <submittedName>
        <fullName evidence="3">Uncharacterized protein</fullName>
    </submittedName>
</protein>
<evidence type="ECO:0000313" key="3">
    <source>
        <dbReference type="WBParaSite" id="PgR003_g065_t01"/>
    </source>
</evidence>